<dbReference type="Proteomes" id="UP000465302">
    <property type="component" value="Unassembled WGS sequence"/>
</dbReference>
<evidence type="ECO:0000313" key="2">
    <source>
        <dbReference type="Proteomes" id="UP000465302"/>
    </source>
</evidence>
<dbReference type="AlphaFoldDB" id="A0A7I9W6I1"/>
<proteinExistence type="predicted"/>
<evidence type="ECO:0000313" key="1">
    <source>
        <dbReference type="EMBL" id="GFG53304.1"/>
    </source>
</evidence>
<organism evidence="1 2">
    <name type="scientific">Mycolicibacterium agri</name>
    <name type="common">Mycobacterium agri</name>
    <dbReference type="NCBI Taxonomy" id="36811"/>
    <lineage>
        <taxon>Bacteria</taxon>
        <taxon>Bacillati</taxon>
        <taxon>Actinomycetota</taxon>
        <taxon>Actinomycetes</taxon>
        <taxon>Mycobacteriales</taxon>
        <taxon>Mycobacteriaceae</taxon>
        <taxon>Mycolicibacterium</taxon>
    </lineage>
</organism>
<name>A0A7I9W6I1_MYCAG</name>
<protein>
    <submittedName>
        <fullName evidence="1">Uncharacterized protein</fullName>
    </submittedName>
</protein>
<accession>A0A7I9W6I1</accession>
<gene>
    <name evidence="1" type="ORF">MAGR_47450</name>
</gene>
<comment type="caution">
    <text evidence="1">The sequence shown here is derived from an EMBL/GenBank/DDBJ whole genome shotgun (WGS) entry which is preliminary data.</text>
</comment>
<reference evidence="1 2" key="1">
    <citation type="journal article" date="2019" name="Emerg. Microbes Infect.">
        <title>Comprehensive subspecies identification of 175 nontuberculous mycobacteria species based on 7547 genomic profiles.</title>
        <authorList>
            <person name="Matsumoto Y."/>
            <person name="Kinjo T."/>
            <person name="Motooka D."/>
            <person name="Nabeya D."/>
            <person name="Jung N."/>
            <person name="Uechi K."/>
            <person name="Horii T."/>
            <person name="Iida T."/>
            <person name="Fujita J."/>
            <person name="Nakamura S."/>
        </authorList>
    </citation>
    <scope>NUCLEOTIDE SEQUENCE [LARGE SCALE GENOMIC DNA]</scope>
    <source>
        <strain evidence="1 2">JCM 6377</strain>
    </source>
</reference>
<dbReference type="EMBL" id="BLKS01000001">
    <property type="protein sequence ID" value="GFG53304.1"/>
    <property type="molecule type" value="Genomic_DNA"/>
</dbReference>
<sequence>MTGAGAVARTAEVVDDDAGALLGKLQRVHASQPTSGSGDDDDAILHSWHWFSFLAVLIPGASPALRAWAQHACP</sequence>